<feature type="compositionally biased region" description="Basic residues" evidence="1">
    <location>
        <begin position="1"/>
        <end position="12"/>
    </location>
</feature>
<dbReference type="EMBL" id="AWSU01000154">
    <property type="protein sequence ID" value="ERI77447.1"/>
    <property type="molecule type" value="Genomic_DNA"/>
</dbReference>
<gene>
    <name evidence="2" type="ORF">CLOSYM_02009</name>
</gene>
<dbReference type="AlphaFoldDB" id="A0ABC9TYT9"/>
<organism evidence="2 3">
    <name type="scientific">[Clostridium] symbiosum ATCC 14940</name>
    <dbReference type="NCBI Taxonomy" id="411472"/>
    <lineage>
        <taxon>Bacteria</taxon>
        <taxon>Bacillati</taxon>
        <taxon>Bacillota</taxon>
        <taxon>Clostridia</taxon>
        <taxon>Lachnospirales</taxon>
        <taxon>Lachnospiraceae</taxon>
        <taxon>Otoolea</taxon>
    </lineage>
</organism>
<protein>
    <submittedName>
        <fullName evidence="2">Uncharacterized protein</fullName>
    </submittedName>
</protein>
<dbReference type="Proteomes" id="UP000016491">
    <property type="component" value="Unassembled WGS sequence"/>
</dbReference>
<proteinExistence type="predicted"/>
<evidence type="ECO:0000313" key="3">
    <source>
        <dbReference type="Proteomes" id="UP000016491"/>
    </source>
</evidence>
<feature type="region of interest" description="Disordered" evidence="1">
    <location>
        <begin position="1"/>
        <end position="22"/>
    </location>
</feature>
<evidence type="ECO:0000256" key="1">
    <source>
        <dbReference type="SAM" id="MobiDB-lite"/>
    </source>
</evidence>
<accession>A0ABC9TYT9</accession>
<comment type="caution">
    <text evidence="2">The sequence shown here is derived from an EMBL/GenBank/DDBJ whole genome shotgun (WGS) entry which is preliminary data.</text>
</comment>
<sequence>MMHRNGKKRRFAPHNSGFSQKRQKHLAGHIMAELLLNGYAISSISGIWQGNMIYYENLINLKPVSGNILI</sequence>
<name>A0ABC9TYT9_CLOSY</name>
<reference evidence="2 3" key="1">
    <citation type="submission" date="2013-07" db="EMBL/GenBank/DDBJ databases">
        <authorList>
            <person name="Weinstock G."/>
            <person name="Sodergren E."/>
            <person name="Wylie T."/>
            <person name="Fulton L."/>
            <person name="Fulton R."/>
            <person name="Fronick C."/>
            <person name="O'Laughlin M."/>
            <person name="Godfrey J."/>
            <person name="Miner T."/>
            <person name="Herter B."/>
            <person name="Appelbaum E."/>
            <person name="Cordes M."/>
            <person name="Lek S."/>
            <person name="Wollam A."/>
            <person name="Pepin K.H."/>
            <person name="Palsikar V.B."/>
            <person name="Mitreva M."/>
            <person name="Wilson R.K."/>
        </authorList>
    </citation>
    <scope>NUCLEOTIDE SEQUENCE [LARGE SCALE GENOMIC DNA]</scope>
    <source>
        <strain evidence="2 3">ATCC 14940</strain>
    </source>
</reference>
<evidence type="ECO:0000313" key="2">
    <source>
        <dbReference type="EMBL" id="ERI77447.1"/>
    </source>
</evidence>